<dbReference type="InterPro" id="IPR036770">
    <property type="entry name" value="Ankyrin_rpt-contain_sf"/>
</dbReference>
<feature type="chain" id="PRO_5004733487" description="Altered inheritance of mitochondria protein 24, mitochondrial" evidence="7">
    <location>
        <begin position="18"/>
        <end position="1458"/>
    </location>
</feature>
<evidence type="ECO:0000256" key="4">
    <source>
        <dbReference type="RuleBase" id="RU363045"/>
    </source>
</evidence>
<feature type="transmembrane region" description="Helical" evidence="6">
    <location>
        <begin position="300"/>
        <end position="319"/>
    </location>
</feature>
<dbReference type="InterPro" id="IPR002838">
    <property type="entry name" value="AIM24"/>
</dbReference>
<dbReference type="PROSITE" id="PS50088">
    <property type="entry name" value="ANK_REPEAT"/>
    <property type="match status" value="3"/>
</dbReference>
<dbReference type="SUPFAM" id="SSF48403">
    <property type="entry name" value="Ankyrin repeat"/>
    <property type="match status" value="1"/>
</dbReference>
<dbReference type="Gene3D" id="1.25.40.20">
    <property type="entry name" value="Ankyrin repeat-containing domain"/>
    <property type="match status" value="1"/>
</dbReference>
<evidence type="ECO:0000256" key="3">
    <source>
        <dbReference type="PROSITE-ProRule" id="PRU00023"/>
    </source>
</evidence>
<feature type="repeat" description="ANK" evidence="3">
    <location>
        <begin position="1027"/>
        <end position="1059"/>
    </location>
</feature>
<evidence type="ECO:0000256" key="6">
    <source>
        <dbReference type="SAM" id="Phobius"/>
    </source>
</evidence>
<dbReference type="InterPro" id="IPR016031">
    <property type="entry name" value="Trp_RNA-bd_attenuator-like_dom"/>
</dbReference>
<reference evidence="9" key="1">
    <citation type="journal article" date="2014" name="Genome Announc.">
        <title>Draft genome sequence of the formaldehyde-resistant fungus Byssochlamys spectabilis No. 5 (anamorph Paecilomyces variotii No. 5) (NBRC109023).</title>
        <authorList>
            <person name="Oka T."/>
            <person name="Ekino K."/>
            <person name="Fukuda K."/>
            <person name="Nomura Y."/>
        </authorList>
    </citation>
    <scope>NUCLEOTIDE SEQUENCE [LARGE SCALE GENOMIC DNA]</scope>
    <source>
        <strain evidence="9">No. 5 / NBRC 109023</strain>
    </source>
</reference>
<evidence type="ECO:0000256" key="5">
    <source>
        <dbReference type="SAM" id="MobiDB-lite"/>
    </source>
</evidence>
<dbReference type="InParanoid" id="V5FYL9"/>
<dbReference type="PANTHER" id="PTHR24123:SF33">
    <property type="entry name" value="PROTEIN HOS4"/>
    <property type="match status" value="1"/>
</dbReference>
<evidence type="ECO:0000256" key="7">
    <source>
        <dbReference type="SAM" id="SignalP"/>
    </source>
</evidence>
<gene>
    <name evidence="8" type="ORF">PVAR5_5861</name>
</gene>
<proteinExistence type="inferred from homology"/>
<dbReference type="Gene3D" id="3.60.160.10">
    <property type="entry name" value="Mitochondrial biogenesis AIM24"/>
    <property type="match status" value="1"/>
</dbReference>
<feature type="transmembrane region" description="Helical" evidence="6">
    <location>
        <begin position="58"/>
        <end position="79"/>
    </location>
</feature>
<dbReference type="PANTHER" id="PTHR24123">
    <property type="entry name" value="ANKYRIN REPEAT-CONTAINING"/>
    <property type="match status" value="1"/>
</dbReference>
<name>V5FYL9_BYSSN</name>
<comment type="subcellular location">
    <subcellularLocation>
        <location evidence="4">Mitochondrion</location>
    </subcellularLocation>
</comment>
<comment type="caution">
    <text evidence="8">The sequence shown here is derived from an EMBL/GenBank/DDBJ whole genome shotgun (WGS) entry which is preliminary data.</text>
</comment>
<evidence type="ECO:0000313" key="8">
    <source>
        <dbReference type="EMBL" id="GAD97188.1"/>
    </source>
</evidence>
<dbReference type="OrthoDB" id="1705416at2759"/>
<evidence type="ECO:0000256" key="2">
    <source>
        <dbReference type="ARBA" id="ARBA00023043"/>
    </source>
</evidence>
<keyword evidence="1" id="KW-0677">Repeat</keyword>
<keyword evidence="4" id="KW-0496">Mitochondrion</keyword>
<dbReference type="InterPro" id="IPR051165">
    <property type="entry name" value="Multifunctional_ANK_Repeat"/>
</dbReference>
<dbReference type="NCBIfam" id="TIGR00266">
    <property type="entry name" value="TIGR00266 family protein"/>
    <property type="match status" value="1"/>
</dbReference>
<keyword evidence="2 3" id="KW-0040">ANK repeat</keyword>
<organism evidence="8 9">
    <name type="scientific">Byssochlamys spectabilis (strain No. 5 / NBRC 109023)</name>
    <name type="common">Paecilomyces variotii</name>
    <dbReference type="NCBI Taxonomy" id="1356009"/>
    <lineage>
        <taxon>Eukaryota</taxon>
        <taxon>Fungi</taxon>
        <taxon>Dikarya</taxon>
        <taxon>Ascomycota</taxon>
        <taxon>Pezizomycotina</taxon>
        <taxon>Eurotiomycetes</taxon>
        <taxon>Eurotiomycetidae</taxon>
        <taxon>Eurotiales</taxon>
        <taxon>Thermoascaceae</taxon>
        <taxon>Paecilomyces</taxon>
    </lineage>
</organism>
<keyword evidence="6" id="KW-0472">Membrane</keyword>
<feature type="transmembrane region" description="Helical" evidence="6">
    <location>
        <begin position="212"/>
        <end position="233"/>
    </location>
</feature>
<dbReference type="InterPro" id="IPR002110">
    <property type="entry name" value="Ankyrin_rpt"/>
</dbReference>
<dbReference type="SUPFAM" id="SSF51219">
    <property type="entry name" value="TRAP-like"/>
    <property type="match status" value="1"/>
</dbReference>
<evidence type="ECO:0000256" key="1">
    <source>
        <dbReference type="ARBA" id="ARBA00022737"/>
    </source>
</evidence>
<keyword evidence="9" id="KW-1185">Reference proteome</keyword>
<dbReference type="InterPro" id="IPR036983">
    <property type="entry name" value="AIM24_sf"/>
</dbReference>
<feature type="transmembrane region" description="Helical" evidence="6">
    <location>
        <begin position="179"/>
        <end position="200"/>
    </location>
</feature>
<dbReference type="Pfam" id="PF12796">
    <property type="entry name" value="Ank_2"/>
    <property type="match status" value="2"/>
</dbReference>
<protein>
    <recommendedName>
        <fullName evidence="4">Altered inheritance of mitochondria protein 24, mitochondrial</fullName>
    </recommendedName>
</protein>
<keyword evidence="7" id="KW-0732">Signal</keyword>
<dbReference type="EMBL" id="BAUL01000189">
    <property type="protein sequence ID" value="GAD97188.1"/>
    <property type="molecule type" value="Genomic_DNA"/>
</dbReference>
<feature type="signal peptide" evidence="7">
    <location>
        <begin position="1"/>
        <end position="17"/>
    </location>
</feature>
<dbReference type="GO" id="GO:0005739">
    <property type="term" value="C:mitochondrion"/>
    <property type="evidence" value="ECO:0007669"/>
    <property type="project" value="UniProtKB-SubCell"/>
</dbReference>
<comment type="similarity">
    <text evidence="4">Belongs to the AIM24 family.</text>
</comment>
<feature type="region of interest" description="Disordered" evidence="5">
    <location>
        <begin position="1117"/>
        <end position="1174"/>
    </location>
</feature>
<dbReference type="PROSITE" id="PS50297">
    <property type="entry name" value="ANK_REP_REGION"/>
    <property type="match status" value="2"/>
</dbReference>
<dbReference type="Pfam" id="PF01987">
    <property type="entry name" value="AIM24"/>
    <property type="match status" value="1"/>
</dbReference>
<dbReference type="eggNOG" id="KOG0504">
    <property type="taxonomic scope" value="Eukaryota"/>
</dbReference>
<feature type="repeat" description="ANK" evidence="3">
    <location>
        <begin position="994"/>
        <end position="1026"/>
    </location>
</feature>
<dbReference type="HOGENOM" id="CLU_001887_0_0_1"/>
<sequence>MKTYILLISCLIPGVFADDSWDDFTNNLATDLAPLISLFGEQVTKQFLSESLNVLDNYIFALAPLGILTAVVSVIRVCGNSSVRAFIGRAHEGPGEAEHELLSCISETTAELFNEGGISRVFGEPKILEVVIWEDDDASRSPSEIRLSTFRDAVRQGIWSQNPAAAGSDQLLELDIPNLSLNIGVIVFAGLTVFTFPQYFQKNGKAVADYAFPLFFIGTVLLCAGMFLCAFMIERSSTEYYFYPQRKCKIFWLQQGDQQVGDQVFGSFLGMREKGDSCSTKELTYIKSLRNDNYRSKDTWLLTAVLLTMTGFVCQFVGLRGLHSSITLAQLGSTLLMAVVRTGLRTQRTDLDDNLLSGKERRLSSIRNQELDCFAFHLENAESFLVSGQHQLCQQPNPDAEEGRGRRLVGTRAGLAYLTGSGKKERDSAWNDVPVRNIAVDLKQAIEDTMLLVSTWSNNRIECYKFSILLESHSTNKQDSSVLERYDIVLRKMGGSMHWEVDAAVLEAIVGLWTWYLVYSNHHVSWEGPFYRIVGQDHQEASEEEMLLVYHKWILRDTHPVQVHPDSFPLSWGMFGSISEQTRVTEDYAIVSQRCQPLHVMAAQDIYIYFLNSAFQLLSELGGETGVLQHRTSFVAHNSRIEQLVRCFETNNLGNREDALLCIVPALRRQDILPDICADSAPVRQQVEKYIASGEWREAFTLLDWFCKRSGGIEFECCVNEMGYLCCRAMLSSERNVRAKGFKHVLKFIEEREWLGLPFIALCRSSNRALYEKKLSYWYAFSRQLGWVAWHMAERLHEKTFSEALVILGIRGDVINGGAKDKGSEPEVETGRLAVLQWLTRDDYEILEQEISAEMMISCLEWLMRYRHESLLYWLVTRWTTVGMLYQPFLHTAMRIATISDSDTALQIMCRHGADINAKLKPDATANVVRSTTLLIDTIIEDDERAVRKLLQNGADANAGLKAVTPLMLAAERSVEITRLLLQYGAEVNARPDMDESALSMATMSNRIDVVALLLDKGAYIDAPRIDGMTPLLSAVSEGYTELAEFLIDNGANINAQTIDQGYTALILAIKTDLSSTVSLLMHRGCDIDKRDSEGFILGISRGPTSVMAAYTQAPHYPPPPNSTTFPPPPVSPRFQASSIPPSNFSYPPPPNHASSLNGAYPPPPPSVSPPSNETITYAEKNFEAISTHAPINASYSAASFSSPPSSPSISMKMQQMPGGAPPFGQFAGATSTTRDDVGTFNGGSYRISHRDSNSLLTLQLAAGCPVSAKPGAMIAMSPTITLKGSVHVGLLKFFAGFSLTVSEYTGPGELLLAPSTLGDITVLRFSGSEEWRIGKHSFLAATCAIEKDYESQELSKGMFSGVGFFIYRISGVGLVWLQSFGAIIKKDLVEGESYYIDNGHVVAWNCKFKMERVASGGIISAISSKEGLACRFIGPGSVYLQTRNMKVFSAQLQANSG</sequence>
<feature type="compositionally biased region" description="Pro residues" evidence="5">
    <location>
        <begin position="1117"/>
        <end position="1132"/>
    </location>
</feature>
<keyword evidence="6" id="KW-1133">Transmembrane helix</keyword>
<keyword evidence="6" id="KW-0812">Transmembrane</keyword>
<dbReference type="SMART" id="SM00248">
    <property type="entry name" value="ANK"/>
    <property type="match status" value="6"/>
</dbReference>
<dbReference type="Proteomes" id="UP000018001">
    <property type="component" value="Unassembled WGS sequence"/>
</dbReference>
<evidence type="ECO:0000313" key="9">
    <source>
        <dbReference type="Proteomes" id="UP000018001"/>
    </source>
</evidence>
<feature type="repeat" description="ANK" evidence="3">
    <location>
        <begin position="1061"/>
        <end position="1093"/>
    </location>
</feature>
<accession>V5FYL9</accession>